<keyword evidence="5 6" id="KW-0961">Cell wall biogenesis/degradation</keyword>
<dbReference type="InterPro" id="IPR005490">
    <property type="entry name" value="LD_TPept_cat_dom"/>
</dbReference>
<dbReference type="PROSITE" id="PS50231">
    <property type="entry name" value="RICIN_B_LECTIN"/>
    <property type="match status" value="4"/>
</dbReference>
<keyword evidence="4 6" id="KW-0573">Peptidoglycan synthesis</keyword>
<dbReference type="Pfam" id="PF14200">
    <property type="entry name" value="RicinB_lectin_2"/>
    <property type="match status" value="6"/>
</dbReference>
<evidence type="ECO:0000256" key="3">
    <source>
        <dbReference type="ARBA" id="ARBA00022960"/>
    </source>
</evidence>
<dbReference type="RefSeq" id="WP_154539740.1">
    <property type="nucleotide sequence ID" value="NZ_VUND01000001.1"/>
</dbReference>
<proteinExistence type="predicted"/>
<dbReference type="Proteomes" id="UP000434342">
    <property type="component" value="Unassembled WGS sequence"/>
</dbReference>
<dbReference type="GO" id="GO:0016740">
    <property type="term" value="F:transferase activity"/>
    <property type="evidence" value="ECO:0007669"/>
    <property type="project" value="UniProtKB-KW"/>
</dbReference>
<sequence>MNKKARLTRSGCVLSAAVSLCCALAQPIVAHAATSVSDGVYVISSVASKKTVAVESNRKVSGGNVFQWKDNSRVGERWRLEKSGSHYVVRSVNTKLVLDVSGAGGANGTNVQLWGENGSAAQQWDLVDNGDGSYSLKSVCNGLMLDVSGGSDRDGANIQVWQSNGTAAQKFVLEPTGSLAEGSYTVQSAVSSSKAVDVPSASSSNGARVQLWEKNGSSAQRWSLTYDSQTGYYKMTAACSGKALDVPGGNGSNGVRIQQYQPNGSSAQSWDIRKSVGETYAIRTPLTSRALDVPGANAHDGASVQLWDANGTKAQQWTFEPVVSVVEDGLYAIKSSLDSSKVLDVESASTSPNARVQIYSSNSTLAQKWAVSYDKEAKAYSVKSANSGLYLTDANGTLCGSEQLTDESRWTAWPGSGSGVTFVNVASGKALDLSGASTRSGSTVGTYAVNGTAAQSWKLEKVRPIEDGTYVLTTSLDHDMALDVSGGSKSDGAAVQVYKSNGTAAQAWTVKSLGSGNVSIANAGSGKALDVQNGSGSIGAVVQQYAPNGTPAQMWMPTIGVKGGIVLVSGLSNRLALGVSSSSSRTVLVDAGSDMASWSYARTVVNASVSGDAGSVSGKDASGLKYDKSYLDKMRAKAVQKGSDTNFYVCVDVDQARVTVLQKSGGSWSAVKTFDVTTGAYGGKWGAGTNNSKTGLFKLHHKAPALYEGTTWVNDYFSCFVTAWTANRRQGDFNLPSYPESRNSSTPYEMGQGFHYSIYAEFRAQGKSGYVHKGSGCICMLRDDAKWVYDNVPTGSTVESFASYNPNPTKWTIGSWPR</sequence>
<keyword evidence="3 6" id="KW-0133">Cell shape</keyword>
<accession>A0A6N7X8N5</accession>
<dbReference type="SMART" id="SM00458">
    <property type="entry name" value="RICIN"/>
    <property type="match status" value="3"/>
</dbReference>
<feature type="active site" description="Nucleophile" evidence="6">
    <location>
        <position position="777"/>
    </location>
</feature>
<dbReference type="SUPFAM" id="SSF141523">
    <property type="entry name" value="L,D-transpeptidase catalytic domain-like"/>
    <property type="match status" value="1"/>
</dbReference>
<comment type="pathway">
    <text evidence="1 6">Cell wall biogenesis; peptidoglycan biosynthesis.</text>
</comment>
<feature type="active site" description="Proton donor/acceptor" evidence="6">
    <location>
        <position position="755"/>
    </location>
</feature>
<protein>
    <submittedName>
        <fullName evidence="9">L,D-transpeptidase family protein</fullName>
    </submittedName>
</protein>
<keyword evidence="2" id="KW-0808">Transferase</keyword>
<feature type="signal peptide" evidence="7">
    <location>
        <begin position="1"/>
        <end position="32"/>
    </location>
</feature>
<dbReference type="EMBL" id="VUND01000001">
    <property type="protein sequence ID" value="MST59774.1"/>
    <property type="molecule type" value="Genomic_DNA"/>
</dbReference>
<dbReference type="GO" id="GO:0009252">
    <property type="term" value="P:peptidoglycan biosynthetic process"/>
    <property type="evidence" value="ECO:0007669"/>
    <property type="project" value="UniProtKB-UniPathway"/>
</dbReference>
<dbReference type="Gene3D" id="2.40.440.10">
    <property type="entry name" value="L,D-transpeptidase catalytic domain-like"/>
    <property type="match status" value="1"/>
</dbReference>
<dbReference type="GO" id="GO:0071555">
    <property type="term" value="P:cell wall organization"/>
    <property type="evidence" value="ECO:0007669"/>
    <property type="project" value="UniProtKB-UniRule"/>
</dbReference>
<evidence type="ECO:0000313" key="10">
    <source>
        <dbReference type="Proteomes" id="UP000434342"/>
    </source>
</evidence>
<name>A0A6N7X8N5_9ACTN</name>
<feature type="domain" description="L,D-TPase catalytic" evidence="8">
    <location>
        <begin position="647"/>
        <end position="801"/>
    </location>
</feature>
<evidence type="ECO:0000256" key="2">
    <source>
        <dbReference type="ARBA" id="ARBA00022679"/>
    </source>
</evidence>
<dbReference type="Pfam" id="PF03734">
    <property type="entry name" value="YkuD"/>
    <property type="match status" value="1"/>
</dbReference>
<dbReference type="SUPFAM" id="SSF50370">
    <property type="entry name" value="Ricin B-like lectins"/>
    <property type="match status" value="4"/>
</dbReference>
<dbReference type="PROSITE" id="PS52029">
    <property type="entry name" value="LD_TPASE"/>
    <property type="match status" value="1"/>
</dbReference>
<feature type="chain" id="PRO_5027107763" evidence="7">
    <location>
        <begin position="33"/>
        <end position="818"/>
    </location>
</feature>
<organism evidence="9 10">
    <name type="scientific">Parafannyhessea umbonata</name>
    <dbReference type="NCBI Taxonomy" id="604330"/>
    <lineage>
        <taxon>Bacteria</taxon>
        <taxon>Bacillati</taxon>
        <taxon>Actinomycetota</taxon>
        <taxon>Coriobacteriia</taxon>
        <taxon>Coriobacteriales</taxon>
        <taxon>Atopobiaceae</taxon>
        <taxon>Parafannyhessea</taxon>
    </lineage>
</organism>
<keyword evidence="7" id="KW-0732">Signal</keyword>
<dbReference type="InterPro" id="IPR038063">
    <property type="entry name" value="Transpep_catalytic_dom"/>
</dbReference>
<dbReference type="CDD" id="cd00161">
    <property type="entry name" value="beta-trefoil_Ricin-like"/>
    <property type="match status" value="4"/>
</dbReference>
<reference evidence="9 10" key="1">
    <citation type="submission" date="2019-08" db="EMBL/GenBank/DDBJ databases">
        <title>In-depth cultivation of the pig gut microbiome towards novel bacterial diversity and tailored functional studies.</title>
        <authorList>
            <person name="Wylensek D."/>
            <person name="Hitch T.C.A."/>
            <person name="Clavel T."/>
        </authorList>
    </citation>
    <scope>NUCLEOTIDE SEQUENCE [LARGE SCALE GENOMIC DNA]</scope>
    <source>
        <strain evidence="9 10">WB01_CNA04</strain>
    </source>
</reference>
<dbReference type="CDD" id="cd16913">
    <property type="entry name" value="YkuD_like"/>
    <property type="match status" value="1"/>
</dbReference>
<evidence type="ECO:0000259" key="8">
    <source>
        <dbReference type="PROSITE" id="PS52029"/>
    </source>
</evidence>
<evidence type="ECO:0000256" key="6">
    <source>
        <dbReference type="PROSITE-ProRule" id="PRU01373"/>
    </source>
</evidence>
<dbReference type="AlphaFoldDB" id="A0A6N7X8N5"/>
<evidence type="ECO:0000256" key="1">
    <source>
        <dbReference type="ARBA" id="ARBA00004752"/>
    </source>
</evidence>
<evidence type="ECO:0000256" key="7">
    <source>
        <dbReference type="SAM" id="SignalP"/>
    </source>
</evidence>
<evidence type="ECO:0000256" key="5">
    <source>
        <dbReference type="ARBA" id="ARBA00023316"/>
    </source>
</evidence>
<dbReference type="Gene3D" id="2.80.10.50">
    <property type="match status" value="9"/>
</dbReference>
<dbReference type="InterPro" id="IPR000772">
    <property type="entry name" value="Ricin_B_lectin"/>
</dbReference>
<dbReference type="GO" id="GO:0008360">
    <property type="term" value="P:regulation of cell shape"/>
    <property type="evidence" value="ECO:0007669"/>
    <property type="project" value="UniProtKB-UniRule"/>
</dbReference>
<gene>
    <name evidence="9" type="ORF">FYJ69_02445</name>
</gene>
<dbReference type="UniPathway" id="UPA00219"/>
<dbReference type="InterPro" id="IPR035992">
    <property type="entry name" value="Ricin_B-like_lectins"/>
</dbReference>
<comment type="caution">
    <text evidence="9">The sequence shown here is derived from an EMBL/GenBank/DDBJ whole genome shotgun (WGS) entry which is preliminary data.</text>
</comment>
<evidence type="ECO:0000256" key="4">
    <source>
        <dbReference type="ARBA" id="ARBA00022984"/>
    </source>
</evidence>
<evidence type="ECO:0000313" key="9">
    <source>
        <dbReference type="EMBL" id="MST59774.1"/>
    </source>
</evidence>